<evidence type="ECO:0000313" key="2">
    <source>
        <dbReference type="Proteomes" id="UP000023152"/>
    </source>
</evidence>
<sequence>MVLMGEKSLRQIVLSTVFKKQKTKGKKSGNGKYEVSSAVIISKNGTVSRSNPFVLRFLQALKPEVDWNELSKAKTDVDGHRIPVMILNCNGILSSNLKVKNDKSANANGLELFQSLKSLSASQQVQSLKRMLVLLVYQPNDKHNPAKTKLSQESIRSAKQHVIDKIREV</sequence>
<accession>X6MJV5</accession>
<dbReference type="EMBL" id="ASPP01020111">
    <property type="protein sequence ID" value="ETO14293.1"/>
    <property type="molecule type" value="Genomic_DNA"/>
</dbReference>
<protein>
    <submittedName>
        <fullName evidence="1">Uncharacterized protein</fullName>
    </submittedName>
</protein>
<proteinExistence type="predicted"/>
<evidence type="ECO:0000313" key="1">
    <source>
        <dbReference type="EMBL" id="ETO14293.1"/>
    </source>
</evidence>
<dbReference type="AlphaFoldDB" id="X6MJV5"/>
<feature type="non-terminal residue" evidence="1">
    <location>
        <position position="169"/>
    </location>
</feature>
<name>X6MJV5_RETFI</name>
<reference evidence="1 2" key="1">
    <citation type="journal article" date="2013" name="Curr. Biol.">
        <title>The Genome of the Foraminiferan Reticulomyxa filosa.</title>
        <authorList>
            <person name="Glockner G."/>
            <person name="Hulsmann N."/>
            <person name="Schleicher M."/>
            <person name="Noegel A.A."/>
            <person name="Eichinger L."/>
            <person name="Gallinger C."/>
            <person name="Pawlowski J."/>
            <person name="Sierra R."/>
            <person name="Euteneuer U."/>
            <person name="Pillet L."/>
            <person name="Moustafa A."/>
            <person name="Platzer M."/>
            <person name="Groth M."/>
            <person name="Szafranski K."/>
            <person name="Schliwa M."/>
        </authorList>
    </citation>
    <scope>NUCLEOTIDE SEQUENCE [LARGE SCALE GENOMIC DNA]</scope>
</reference>
<comment type="caution">
    <text evidence="1">The sequence shown here is derived from an EMBL/GenBank/DDBJ whole genome shotgun (WGS) entry which is preliminary data.</text>
</comment>
<dbReference type="Proteomes" id="UP000023152">
    <property type="component" value="Unassembled WGS sequence"/>
</dbReference>
<organism evidence="1 2">
    <name type="scientific">Reticulomyxa filosa</name>
    <dbReference type="NCBI Taxonomy" id="46433"/>
    <lineage>
        <taxon>Eukaryota</taxon>
        <taxon>Sar</taxon>
        <taxon>Rhizaria</taxon>
        <taxon>Retaria</taxon>
        <taxon>Foraminifera</taxon>
        <taxon>Monothalamids</taxon>
        <taxon>Reticulomyxidae</taxon>
        <taxon>Reticulomyxa</taxon>
    </lineage>
</organism>
<gene>
    <name evidence="1" type="ORF">RFI_23076</name>
</gene>
<keyword evidence="2" id="KW-1185">Reference proteome</keyword>